<evidence type="ECO:0000256" key="1">
    <source>
        <dbReference type="SAM" id="MobiDB-lite"/>
    </source>
</evidence>
<sequence>MIKQTRAKISNGIKTIPARTLRQGRVKASSSLGEAQRTDLSPEMITAPPVPDP</sequence>
<feature type="region of interest" description="Disordered" evidence="1">
    <location>
        <begin position="23"/>
        <end position="53"/>
    </location>
</feature>
<keyword evidence="3" id="KW-1185">Reference proteome</keyword>
<dbReference type="EMBL" id="CP045895">
    <property type="protein sequence ID" value="QQP49252.1"/>
    <property type="molecule type" value="Genomic_DNA"/>
</dbReference>
<gene>
    <name evidence="2" type="ORF">FKW44_009841</name>
</gene>
<dbReference type="Proteomes" id="UP000595437">
    <property type="component" value="Chromosome 6"/>
</dbReference>
<proteinExistence type="predicted"/>
<evidence type="ECO:0000313" key="3">
    <source>
        <dbReference type="Proteomes" id="UP000595437"/>
    </source>
</evidence>
<dbReference type="AlphaFoldDB" id="A0A7T8HG20"/>
<reference evidence="3" key="1">
    <citation type="submission" date="2021-01" db="EMBL/GenBank/DDBJ databases">
        <title>Caligus Genome Assembly.</title>
        <authorList>
            <person name="Gallardo-Escarate C."/>
        </authorList>
    </citation>
    <scope>NUCLEOTIDE SEQUENCE [LARGE SCALE GENOMIC DNA]</scope>
</reference>
<organism evidence="2 3">
    <name type="scientific">Caligus rogercresseyi</name>
    <name type="common">Sea louse</name>
    <dbReference type="NCBI Taxonomy" id="217165"/>
    <lineage>
        <taxon>Eukaryota</taxon>
        <taxon>Metazoa</taxon>
        <taxon>Ecdysozoa</taxon>
        <taxon>Arthropoda</taxon>
        <taxon>Crustacea</taxon>
        <taxon>Multicrustacea</taxon>
        <taxon>Hexanauplia</taxon>
        <taxon>Copepoda</taxon>
        <taxon>Siphonostomatoida</taxon>
        <taxon>Caligidae</taxon>
        <taxon>Caligus</taxon>
    </lineage>
</organism>
<name>A0A7T8HG20_CALRO</name>
<protein>
    <submittedName>
        <fullName evidence="2">Uncharacterized protein</fullName>
    </submittedName>
</protein>
<accession>A0A7T8HG20</accession>
<evidence type="ECO:0000313" key="2">
    <source>
        <dbReference type="EMBL" id="QQP49252.1"/>
    </source>
</evidence>